<dbReference type="Gene3D" id="3.20.20.70">
    <property type="entry name" value="Aldolase class I"/>
    <property type="match status" value="1"/>
</dbReference>
<organism evidence="6 7">
    <name type="scientific">Candidatus Kaiserbacteria bacterium CG_4_8_14_3_um_filter_38_9</name>
    <dbReference type="NCBI Taxonomy" id="1974599"/>
    <lineage>
        <taxon>Bacteria</taxon>
        <taxon>Candidatus Kaiseribacteriota</taxon>
    </lineage>
</organism>
<keyword evidence="4" id="KW-0411">Iron-sulfur</keyword>
<evidence type="ECO:0000256" key="2">
    <source>
        <dbReference type="ARBA" id="ARBA00022723"/>
    </source>
</evidence>
<dbReference type="InterPro" id="IPR013785">
    <property type="entry name" value="Aldolase_TIM"/>
</dbReference>
<dbReference type="GO" id="GO:0051536">
    <property type="term" value="F:iron-sulfur cluster binding"/>
    <property type="evidence" value="ECO:0007669"/>
    <property type="project" value="UniProtKB-KW"/>
</dbReference>
<dbReference type="InterPro" id="IPR050377">
    <property type="entry name" value="Radical_SAM_PqqE_MftC-like"/>
</dbReference>
<keyword evidence="1" id="KW-0949">S-adenosyl-L-methionine</keyword>
<dbReference type="InterPro" id="IPR007197">
    <property type="entry name" value="rSAM"/>
</dbReference>
<dbReference type="GO" id="GO:0046872">
    <property type="term" value="F:metal ion binding"/>
    <property type="evidence" value="ECO:0007669"/>
    <property type="project" value="UniProtKB-KW"/>
</dbReference>
<dbReference type="SFLD" id="SFLDG01067">
    <property type="entry name" value="SPASM/twitch_domain_containing"/>
    <property type="match status" value="1"/>
</dbReference>
<protein>
    <recommendedName>
        <fullName evidence="5">Radical SAM core domain-containing protein</fullName>
    </recommendedName>
</protein>
<keyword evidence="3" id="KW-0408">Iron</keyword>
<feature type="domain" description="Radical SAM core" evidence="5">
    <location>
        <begin position="7"/>
        <end position="232"/>
    </location>
</feature>
<dbReference type="PANTHER" id="PTHR11228:SF7">
    <property type="entry name" value="PQQA PEPTIDE CYCLASE"/>
    <property type="match status" value="1"/>
</dbReference>
<keyword evidence="2" id="KW-0479">Metal-binding</keyword>
<dbReference type="InterPro" id="IPR058240">
    <property type="entry name" value="rSAM_sf"/>
</dbReference>
<evidence type="ECO:0000256" key="4">
    <source>
        <dbReference type="ARBA" id="ARBA00023014"/>
    </source>
</evidence>
<evidence type="ECO:0000256" key="1">
    <source>
        <dbReference type="ARBA" id="ARBA00022691"/>
    </source>
</evidence>
<proteinExistence type="predicted"/>
<dbReference type="GO" id="GO:0003824">
    <property type="term" value="F:catalytic activity"/>
    <property type="evidence" value="ECO:0007669"/>
    <property type="project" value="InterPro"/>
</dbReference>
<dbReference type="CDD" id="cd01335">
    <property type="entry name" value="Radical_SAM"/>
    <property type="match status" value="1"/>
</dbReference>
<dbReference type="Pfam" id="PF04055">
    <property type="entry name" value="Radical_SAM"/>
    <property type="match status" value="1"/>
</dbReference>
<gene>
    <name evidence="6" type="ORF">COZ82_00215</name>
</gene>
<evidence type="ECO:0000256" key="3">
    <source>
        <dbReference type="ARBA" id="ARBA00023004"/>
    </source>
</evidence>
<comment type="caution">
    <text evidence="6">The sequence shown here is derived from an EMBL/GenBank/DDBJ whole genome shotgun (WGS) entry which is preliminary data.</text>
</comment>
<accession>A0A2M7IPS8</accession>
<evidence type="ECO:0000313" key="6">
    <source>
        <dbReference type="EMBL" id="PIW97321.1"/>
    </source>
</evidence>
<dbReference type="SUPFAM" id="SSF102114">
    <property type="entry name" value="Radical SAM enzymes"/>
    <property type="match status" value="1"/>
</dbReference>
<evidence type="ECO:0000259" key="5">
    <source>
        <dbReference type="PROSITE" id="PS51918"/>
    </source>
</evidence>
<evidence type="ECO:0000313" key="7">
    <source>
        <dbReference type="Proteomes" id="UP000230837"/>
    </source>
</evidence>
<dbReference type="AlphaFoldDB" id="A0A2M7IPS8"/>
<sequence length="299" mass="33875">MVQPKHNTGDEQMDIDTVDWKLLGKCNLRCFHCYGPPKNQVSLNLEKLFKIIDRYAKLGVRRVVLTGGEPLLVSGIDTILARLAEYKISIALSTNTSFFMNHKSAIELYVHSLNVPLDGPTPEIHALSRLDTSSFFTCLEMLRYYRSKPTQKPPLLRVGTVYSSATTGTFLQMAEVLDSFSDIISTWKIYELMEYEFQPELRERLRPEKGAFEREMVELLTNSSFGSKIMISPASGRNKAYFMVNPFGQLVLPTEIDGTTKEVVLGNFIDDPLEDLLKKWASNADLEKYCSNHAGHYGN</sequence>
<reference evidence="7" key="1">
    <citation type="submission" date="2017-09" db="EMBL/GenBank/DDBJ databases">
        <title>Depth-based differentiation of microbial function through sediment-hosted aquifers and enrichment of novel symbionts in the deep terrestrial subsurface.</title>
        <authorList>
            <person name="Probst A.J."/>
            <person name="Ladd B."/>
            <person name="Jarett J.K."/>
            <person name="Geller-Mcgrath D.E."/>
            <person name="Sieber C.M.K."/>
            <person name="Emerson J.B."/>
            <person name="Anantharaman K."/>
            <person name="Thomas B.C."/>
            <person name="Malmstrom R."/>
            <person name="Stieglmeier M."/>
            <person name="Klingl A."/>
            <person name="Woyke T."/>
            <person name="Ryan C.M."/>
            <person name="Banfield J.F."/>
        </authorList>
    </citation>
    <scope>NUCLEOTIDE SEQUENCE [LARGE SCALE GENOMIC DNA]</scope>
</reference>
<dbReference type="SFLD" id="SFLDS00029">
    <property type="entry name" value="Radical_SAM"/>
    <property type="match status" value="1"/>
</dbReference>
<dbReference type="PANTHER" id="PTHR11228">
    <property type="entry name" value="RADICAL SAM DOMAIN PROTEIN"/>
    <property type="match status" value="1"/>
</dbReference>
<dbReference type="EMBL" id="PFHR01000013">
    <property type="protein sequence ID" value="PIW97321.1"/>
    <property type="molecule type" value="Genomic_DNA"/>
</dbReference>
<dbReference type="PROSITE" id="PS51918">
    <property type="entry name" value="RADICAL_SAM"/>
    <property type="match status" value="1"/>
</dbReference>
<dbReference type="Proteomes" id="UP000230837">
    <property type="component" value="Unassembled WGS sequence"/>
</dbReference>
<name>A0A2M7IPS8_9BACT</name>